<evidence type="ECO:0000313" key="3">
    <source>
        <dbReference type="Proteomes" id="UP000475862"/>
    </source>
</evidence>
<gene>
    <name evidence="2" type="ORF">AGLY_010903</name>
</gene>
<name>A0A6G0TH33_APHGL</name>
<sequence>MITVNSVNEELDDDEGDLLNDSDNSTSFVNVIYSPQWNCKGLIKKIPNKLLKNSKSIVDVQLNKQSTWCSSKLKISNEKSQPFRRSTSTYTTFNSPSINESSDSKIVQSNQMTSSSYSSSLYTNSDDFFNNNPFFNKLRNPTVAQNYGHSYFDSNSSSTNSRNANFESFFPDNSTTSDSFLDNLESQEEYKQSSEMHSKYNSQHRFHWSENIEYCSPWVRHRSKEIFNYVNRIFEMKKKPEILENDTETIHKDLKSPNVVHEDCSETDDNITYDIASKLCSTFLKHDETNMSKNQCPNDKHFKWSNLYQKLINHGQL</sequence>
<organism evidence="2 3">
    <name type="scientific">Aphis glycines</name>
    <name type="common">Soybean aphid</name>
    <dbReference type="NCBI Taxonomy" id="307491"/>
    <lineage>
        <taxon>Eukaryota</taxon>
        <taxon>Metazoa</taxon>
        <taxon>Ecdysozoa</taxon>
        <taxon>Arthropoda</taxon>
        <taxon>Hexapoda</taxon>
        <taxon>Insecta</taxon>
        <taxon>Pterygota</taxon>
        <taxon>Neoptera</taxon>
        <taxon>Paraneoptera</taxon>
        <taxon>Hemiptera</taxon>
        <taxon>Sternorrhyncha</taxon>
        <taxon>Aphidomorpha</taxon>
        <taxon>Aphidoidea</taxon>
        <taxon>Aphididae</taxon>
        <taxon>Aphidini</taxon>
        <taxon>Aphis</taxon>
        <taxon>Aphis</taxon>
    </lineage>
</organism>
<dbReference type="AlphaFoldDB" id="A0A6G0TH33"/>
<feature type="region of interest" description="Disordered" evidence="1">
    <location>
        <begin position="86"/>
        <end position="105"/>
    </location>
</feature>
<accession>A0A6G0TH33</accession>
<dbReference type="Proteomes" id="UP000475862">
    <property type="component" value="Unassembled WGS sequence"/>
</dbReference>
<evidence type="ECO:0000313" key="2">
    <source>
        <dbReference type="EMBL" id="KAE9531697.1"/>
    </source>
</evidence>
<comment type="caution">
    <text evidence="2">The sequence shown here is derived from an EMBL/GenBank/DDBJ whole genome shotgun (WGS) entry which is preliminary data.</text>
</comment>
<evidence type="ECO:0000256" key="1">
    <source>
        <dbReference type="SAM" id="MobiDB-lite"/>
    </source>
</evidence>
<keyword evidence="3" id="KW-1185">Reference proteome</keyword>
<dbReference type="OrthoDB" id="6631107at2759"/>
<protein>
    <submittedName>
        <fullName evidence="2">Uncharacterized protein</fullName>
    </submittedName>
</protein>
<dbReference type="EMBL" id="VYZN01000041">
    <property type="protein sequence ID" value="KAE9531697.1"/>
    <property type="molecule type" value="Genomic_DNA"/>
</dbReference>
<proteinExistence type="predicted"/>
<reference evidence="2 3" key="1">
    <citation type="submission" date="2019-08" db="EMBL/GenBank/DDBJ databases">
        <title>The genome of the soybean aphid Biotype 1, its phylome, world population structure and adaptation to the North American continent.</title>
        <authorList>
            <person name="Giordano R."/>
            <person name="Donthu R.K."/>
            <person name="Hernandez A.G."/>
            <person name="Wright C.L."/>
            <person name="Zimin A.V."/>
        </authorList>
    </citation>
    <scope>NUCLEOTIDE SEQUENCE [LARGE SCALE GENOMIC DNA]</scope>
    <source>
        <tissue evidence="2">Whole aphids</tissue>
    </source>
</reference>